<dbReference type="AlphaFoldDB" id="A0A6G0X734"/>
<dbReference type="Gene3D" id="2.90.10.10">
    <property type="entry name" value="Bulb-type lectin domain"/>
    <property type="match status" value="1"/>
</dbReference>
<keyword evidence="4" id="KW-1185">Reference proteome</keyword>
<evidence type="ECO:0000313" key="3">
    <source>
        <dbReference type="EMBL" id="KAF0735770.1"/>
    </source>
</evidence>
<organism evidence="3 4">
    <name type="scientific">Aphanomyces euteiches</name>
    <dbReference type="NCBI Taxonomy" id="100861"/>
    <lineage>
        <taxon>Eukaryota</taxon>
        <taxon>Sar</taxon>
        <taxon>Stramenopiles</taxon>
        <taxon>Oomycota</taxon>
        <taxon>Saprolegniomycetes</taxon>
        <taxon>Saprolegniales</taxon>
        <taxon>Verrucalvaceae</taxon>
        <taxon>Aphanomyces</taxon>
    </lineage>
</organism>
<evidence type="ECO:0000256" key="1">
    <source>
        <dbReference type="SAM" id="SignalP"/>
    </source>
</evidence>
<accession>A0A6G0X734</accession>
<dbReference type="VEuPathDB" id="FungiDB:AeMF1_014496"/>
<reference evidence="3 4" key="1">
    <citation type="submission" date="2019-07" db="EMBL/GenBank/DDBJ databases">
        <title>Genomics analysis of Aphanomyces spp. identifies a new class of oomycete effector associated with host adaptation.</title>
        <authorList>
            <person name="Gaulin E."/>
        </authorList>
    </citation>
    <scope>NUCLEOTIDE SEQUENCE [LARGE SCALE GENOMIC DNA]</scope>
    <source>
        <strain evidence="3 4">ATCC 201684</strain>
    </source>
</reference>
<comment type="caution">
    <text evidence="3">The sequence shown here is derived from an EMBL/GenBank/DDBJ whole genome shotgun (WGS) entry which is preliminary data.</text>
</comment>
<proteinExistence type="predicted"/>
<keyword evidence="1" id="KW-0732">Signal</keyword>
<gene>
    <name evidence="3" type="ORF">Ae201684_007775</name>
</gene>
<sequence>MPPVHRRLSWLHLGWLAIVWVAFVGAIDGHCDICDLDQSRFLVSNYDRREAFSSSRGTITTNSSALRIQIQKDGNFVLVDLIHNKPIWASMKFCRSMYSIFAIMQKDGNLVVYCKNRGKYPIWASQTSLQGTGPYCAALSDDRARYGLSVYDATCKLLWRSNVKPPSNS</sequence>
<evidence type="ECO:0000313" key="4">
    <source>
        <dbReference type="Proteomes" id="UP000481153"/>
    </source>
</evidence>
<dbReference type="InterPro" id="IPR036426">
    <property type="entry name" value="Bulb-type_lectin_dom_sf"/>
</dbReference>
<dbReference type="PROSITE" id="PS50927">
    <property type="entry name" value="BULB_LECTIN"/>
    <property type="match status" value="1"/>
</dbReference>
<dbReference type="InterPro" id="IPR001480">
    <property type="entry name" value="Bulb-type_lectin_dom"/>
</dbReference>
<dbReference type="Proteomes" id="UP000481153">
    <property type="component" value="Unassembled WGS sequence"/>
</dbReference>
<feature type="domain" description="Bulb-type lectin" evidence="2">
    <location>
        <begin position="43"/>
        <end position="163"/>
    </location>
</feature>
<dbReference type="SUPFAM" id="SSF51110">
    <property type="entry name" value="alpha-D-mannose-specific plant lectins"/>
    <property type="match status" value="1"/>
</dbReference>
<name>A0A6G0X734_9STRA</name>
<dbReference type="SMART" id="SM00108">
    <property type="entry name" value="B_lectin"/>
    <property type="match status" value="1"/>
</dbReference>
<dbReference type="EMBL" id="VJMJ01000093">
    <property type="protein sequence ID" value="KAF0735770.1"/>
    <property type="molecule type" value="Genomic_DNA"/>
</dbReference>
<evidence type="ECO:0000259" key="2">
    <source>
        <dbReference type="PROSITE" id="PS50927"/>
    </source>
</evidence>
<protein>
    <recommendedName>
        <fullName evidence="2">Bulb-type lectin domain-containing protein</fullName>
    </recommendedName>
</protein>
<feature type="signal peptide" evidence="1">
    <location>
        <begin position="1"/>
        <end position="26"/>
    </location>
</feature>
<feature type="chain" id="PRO_5026289643" description="Bulb-type lectin domain-containing protein" evidence="1">
    <location>
        <begin position="27"/>
        <end position="169"/>
    </location>
</feature>